<dbReference type="Proteomes" id="UP000187735">
    <property type="component" value="Chromosome"/>
</dbReference>
<dbReference type="RefSeq" id="WP_077022538.1">
    <property type="nucleotide sequence ID" value="NZ_CP017641.1"/>
</dbReference>
<dbReference type="AlphaFoldDB" id="A0A1P8W9F3"/>
<protein>
    <submittedName>
        <fullName evidence="1">Uncharacterized protein</fullName>
    </submittedName>
</protein>
<dbReference type="KEGG" id="fmr:Fuma_00261"/>
<reference evidence="1 2" key="1">
    <citation type="journal article" date="2016" name="Front. Microbiol.">
        <title>Fuerstia marisgermanicae gen. nov., sp. nov., an Unusual Member of the Phylum Planctomycetes from the German Wadden Sea.</title>
        <authorList>
            <person name="Kohn T."/>
            <person name="Heuer A."/>
            <person name="Jogler M."/>
            <person name="Vollmers J."/>
            <person name="Boedeker C."/>
            <person name="Bunk B."/>
            <person name="Rast P."/>
            <person name="Borchert D."/>
            <person name="Glockner I."/>
            <person name="Freese H.M."/>
            <person name="Klenk H.P."/>
            <person name="Overmann J."/>
            <person name="Kaster A.K."/>
            <person name="Rohde M."/>
            <person name="Wiegand S."/>
            <person name="Jogler C."/>
        </authorList>
    </citation>
    <scope>NUCLEOTIDE SEQUENCE [LARGE SCALE GENOMIC DNA]</scope>
    <source>
        <strain evidence="1 2">NH11</strain>
    </source>
</reference>
<organism evidence="1 2">
    <name type="scientific">Fuerstiella marisgermanici</name>
    <dbReference type="NCBI Taxonomy" id="1891926"/>
    <lineage>
        <taxon>Bacteria</taxon>
        <taxon>Pseudomonadati</taxon>
        <taxon>Planctomycetota</taxon>
        <taxon>Planctomycetia</taxon>
        <taxon>Planctomycetales</taxon>
        <taxon>Planctomycetaceae</taxon>
        <taxon>Fuerstiella</taxon>
    </lineage>
</organism>
<sequence>MNKRHVILGVTFWLVAAATTWLVLRAELTAQSSSVASLTGQVGQWISGQNSSLRAVSEVSLQVKIGDPIFVISDDGLFRQVGLLTDIDGSVSKDPRSAKDFEVVIYDDATNALDGNYRLEYHTTPMSLDWVVRTMIPRERQKEIAQFIATEWQQHQVVIMTEMRPVIKDGIRTAMKAVEAELPTILKEHRDEFQSLADRYETEIIKAEVLPLVKSEILPIVEEEALPVVEEVGRALWKRVSLWSFAWRFLYDKSPLPTKDAVKEEFQRFVDEVALPELRSRSDQFMDVTETIVKRSMDNPKIKAAMKRNFKRVAEDPELHKVVWSVVREAVVENETLRAELELHLKAQETKSAMKLAGERLEPMVRDIGDMIFGSRDTGITPEFSRILRSQILQKDRRWFVIVPTDVDSKSHGQLTVVVAREPMVYPMGFGGAEQSPLTPVEQ</sequence>
<evidence type="ECO:0000313" key="1">
    <source>
        <dbReference type="EMBL" id="APZ90680.1"/>
    </source>
</evidence>
<name>A0A1P8W9F3_9PLAN</name>
<dbReference type="EMBL" id="CP017641">
    <property type="protein sequence ID" value="APZ90680.1"/>
    <property type="molecule type" value="Genomic_DNA"/>
</dbReference>
<gene>
    <name evidence="1" type="ORF">Fuma_00261</name>
</gene>
<dbReference type="STRING" id="1891926.Fuma_00261"/>
<proteinExistence type="predicted"/>
<keyword evidence="2" id="KW-1185">Reference proteome</keyword>
<accession>A0A1P8W9F3</accession>
<dbReference type="OrthoDB" id="281924at2"/>
<evidence type="ECO:0000313" key="2">
    <source>
        <dbReference type="Proteomes" id="UP000187735"/>
    </source>
</evidence>